<protein>
    <submittedName>
        <fullName evidence="4">DNA helicase</fullName>
    </submittedName>
</protein>
<dbReference type="GO" id="GO:0006281">
    <property type="term" value="P:DNA repair"/>
    <property type="evidence" value="ECO:0007669"/>
    <property type="project" value="TreeGrafter"/>
</dbReference>
<dbReference type="EMBL" id="PKGZ01000002">
    <property type="protein sequence ID" value="PKY91857.1"/>
    <property type="molecule type" value="Genomic_DNA"/>
</dbReference>
<organism evidence="4 5">
    <name type="scientific">Aerococcus christensenii</name>
    <dbReference type="NCBI Taxonomy" id="87541"/>
    <lineage>
        <taxon>Bacteria</taxon>
        <taxon>Bacillati</taxon>
        <taxon>Bacillota</taxon>
        <taxon>Bacilli</taxon>
        <taxon>Lactobacillales</taxon>
        <taxon>Aerococcaceae</taxon>
        <taxon>Aerococcus</taxon>
    </lineage>
</organism>
<evidence type="ECO:0000256" key="1">
    <source>
        <dbReference type="ARBA" id="ARBA00022801"/>
    </source>
</evidence>
<dbReference type="GO" id="GO:0005524">
    <property type="term" value="F:ATP binding"/>
    <property type="evidence" value="ECO:0007669"/>
    <property type="project" value="InterPro"/>
</dbReference>
<dbReference type="GO" id="GO:0004386">
    <property type="term" value="F:helicase activity"/>
    <property type="evidence" value="ECO:0007669"/>
    <property type="project" value="UniProtKB-KW"/>
</dbReference>
<feature type="domain" description="Helicase ATP-binding" evidence="2">
    <location>
        <begin position="8"/>
        <end position="149"/>
    </location>
</feature>
<gene>
    <name evidence="4" type="ORF">CYJ27_02605</name>
</gene>
<accession>A0A2I1K8C7</accession>
<dbReference type="Pfam" id="PF00271">
    <property type="entry name" value="Helicase_C"/>
    <property type="match status" value="1"/>
</dbReference>
<evidence type="ECO:0000259" key="2">
    <source>
        <dbReference type="PROSITE" id="PS51192"/>
    </source>
</evidence>
<dbReference type="SUPFAM" id="SSF52540">
    <property type="entry name" value="P-loop containing nucleoside triphosphate hydrolases"/>
    <property type="match status" value="2"/>
</dbReference>
<keyword evidence="5" id="KW-1185">Reference proteome</keyword>
<dbReference type="Gene3D" id="3.40.50.300">
    <property type="entry name" value="P-loop containing nucleotide triphosphate hydrolases"/>
    <property type="match status" value="2"/>
</dbReference>
<keyword evidence="4" id="KW-0067">ATP-binding</keyword>
<evidence type="ECO:0000313" key="5">
    <source>
        <dbReference type="Proteomes" id="UP000234775"/>
    </source>
</evidence>
<dbReference type="InterPro" id="IPR001650">
    <property type="entry name" value="Helicase_C-like"/>
</dbReference>
<dbReference type="PROSITE" id="PS51194">
    <property type="entry name" value="HELICASE_CTER"/>
    <property type="match status" value="1"/>
</dbReference>
<keyword evidence="4" id="KW-0547">Nucleotide-binding</keyword>
<comment type="caution">
    <text evidence="4">The sequence shown here is derived from an EMBL/GenBank/DDBJ whole genome shotgun (WGS) entry which is preliminary data.</text>
</comment>
<sequence>MLYPTQQRIVDLAKPNFLYACDTGTGKSLMALHHYLKHNKGEPLLIVAPPSKAKEGGWNREVKFVEETYKISFAYAVEKYSTLSKKWTDYKGYFVVFDECHYIKNSTSQRGKAAFLLAKNSTHFILLSATPTPNGYEDFINYFKMFNFTKNKSQFNSTYGIWGEGYAQGGRSFKKIIDYKHTKELDKLYQSISVTIKKEEMLDLKPITFKKVFFKPSKEYKTILNDNMLDDEVFDTMPKLLSGLRQYANTKGKIEYIKEFLEGTTRNVVIFYNFKHEVEALKEIIQKELYFVNGEGMKLPPKDEWKDITNSVTLVQYQAGSAGIELQYASEVIYYSPTYSYSDYQQSLGRCYRNGQGKKVTVYQFETKGTIERAVWKALANKQNFDEKMYQLTKLGGK</sequence>
<evidence type="ECO:0000313" key="4">
    <source>
        <dbReference type="EMBL" id="PKY91857.1"/>
    </source>
</evidence>
<keyword evidence="1" id="KW-0378">Hydrolase</keyword>
<dbReference type="Pfam" id="PF00176">
    <property type="entry name" value="SNF2-rel_dom"/>
    <property type="match status" value="1"/>
</dbReference>
<dbReference type="Proteomes" id="UP000234775">
    <property type="component" value="Unassembled WGS sequence"/>
</dbReference>
<proteinExistence type="predicted"/>
<dbReference type="GO" id="GO:0031297">
    <property type="term" value="P:replication fork processing"/>
    <property type="evidence" value="ECO:0007669"/>
    <property type="project" value="TreeGrafter"/>
</dbReference>
<dbReference type="SMART" id="SM00487">
    <property type="entry name" value="DEXDc"/>
    <property type="match status" value="1"/>
</dbReference>
<name>A0A2I1K8C7_9LACT</name>
<dbReference type="AlphaFoldDB" id="A0A2I1K8C7"/>
<keyword evidence="4" id="KW-0347">Helicase</keyword>
<dbReference type="InterPro" id="IPR027417">
    <property type="entry name" value="P-loop_NTPase"/>
</dbReference>
<evidence type="ECO:0000259" key="3">
    <source>
        <dbReference type="PROSITE" id="PS51194"/>
    </source>
</evidence>
<dbReference type="PANTHER" id="PTHR45766">
    <property type="entry name" value="DNA ANNEALING HELICASE AND ENDONUCLEASE ZRANB3 FAMILY MEMBER"/>
    <property type="match status" value="1"/>
</dbReference>
<dbReference type="InterPro" id="IPR000330">
    <property type="entry name" value="SNF2_N"/>
</dbReference>
<reference evidence="4 5" key="1">
    <citation type="submission" date="2017-12" db="EMBL/GenBank/DDBJ databases">
        <title>Phylogenetic diversity of female urinary microbiome.</title>
        <authorList>
            <person name="Thomas-White K."/>
            <person name="Wolfe A.J."/>
        </authorList>
    </citation>
    <scope>NUCLEOTIDE SEQUENCE [LARGE SCALE GENOMIC DNA]</scope>
    <source>
        <strain evidence="4 5">UMB0844</strain>
    </source>
</reference>
<dbReference type="InterPro" id="IPR014001">
    <property type="entry name" value="Helicase_ATP-bd"/>
</dbReference>
<dbReference type="GO" id="GO:0016787">
    <property type="term" value="F:hydrolase activity"/>
    <property type="evidence" value="ECO:0007669"/>
    <property type="project" value="UniProtKB-KW"/>
</dbReference>
<dbReference type="PROSITE" id="PS51192">
    <property type="entry name" value="HELICASE_ATP_BIND_1"/>
    <property type="match status" value="1"/>
</dbReference>
<feature type="domain" description="Helicase C-terminal" evidence="3">
    <location>
        <begin position="256"/>
        <end position="396"/>
    </location>
</feature>
<dbReference type="PANTHER" id="PTHR45766:SF6">
    <property type="entry name" value="SWI_SNF-RELATED MATRIX-ASSOCIATED ACTIN-DEPENDENT REGULATOR OF CHROMATIN SUBFAMILY A-LIKE PROTEIN 1"/>
    <property type="match status" value="1"/>
</dbReference>